<name>A0AAD4N6D1_9BILA</name>
<organism evidence="2 3">
    <name type="scientific">Ditylenchus destructor</name>
    <dbReference type="NCBI Taxonomy" id="166010"/>
    <lineage>
        <taxon>Eukaryota</taxon>
        <taxon>Metazoa</taxon>
        <taxon>Ecdysozoa</taxon>
        <taxon>Nematoda</taxon>
        <taxon>Chromadorea</taxon>
        <taxon>Rhabditida</taxon>
        <taxon>Tylenchina</taxon>
        <taxon>Tylenchomorpha</taxon>
        <taxon>Sphaerularioidea</taxon>
        <taxon>Anguinidae</taxon>
        <taxon>Anguininae</taxon>
        <taxon>Ditylenchus</taxon>
    </lineage>
</organism>
<dbReference type="AlphaFoldDB" id="A0AAD4N6D1"/>
<proteinExistence type="predicted"/>
<feature type="region of interest" description="Disordered" evidence="1">
    <location>
        <begin position="1"/>
        <end position="25"/>
    </location>
</feature>
<protein>
    <submittedName>
        <fullName evidence="2">Uncharacterized protein</fullName>
    </submittedName>
</protein>
<dbReference type="EMBL" id="JAKKPZ010000012">
    <property type="protein sequence ID" value="KAI1715069.1"/>
    <property type="molecule type" value="Genomic_DNA"/>
</dbReference>
<gene>
    <name evidence="2" type="ORF">DdX_08348</name>
</gene>
<accession>A0AAD4N6D1</accession>
<reference evidence="2" key="1">
    <citation type="submission" date="2022-01" db="EMBL/GenBank/DDBJ databases">
        <title>Genome Sequence Resource for Two Populations of Ditylenchus destructor, the Migratory Endoparasitic Phytonematode.</title>
        <authorList>
            <person name="Zhang H."/>
            <person name="Lin R."/>
            <person name="Xie B."/>
        </authorList>
    </citation>
    <scope>NUCLEOTIDE SEQUENCE</scope>
    <source>
        <strain evidence="2">BazhouSP</strain>
    </source>
</reference>
<comment type="caution">
    <text evidence="2">The sequence shown here is derived from an EMBL/GenBank/DDBJ whole genome shotgun (WGS) entry which is preliminary data.</text>
</comment>
<keyword evidence="3" id="KW-1185">Reference proteome</keyword>
<evidence type="ECO:0000313" key="2">
    <source>
        <dbReference type="EMBL" id="KAI1715069.1"/>
    </source>
</evidence>
<evidence type="ECO:0000256" key="1">
    <source>
        <dbReference type="SAM" id="MobiDB-lite"/>
    </source>
</evidence>
<evidence type="ECO:0000313" key="3">
    <source>
        <dbReference type="Proteomes" id="UP001201812"/>
    </source>
</evidence>
<sequence>MEGNGPALSAAVVDPIQPEDSTVHGNVEEPVEEAEDVFEEGISGIAQNASRRASISEIILHLSDTILPFFPKVPGLD</sequence>
<dbReference type="Proteomes" id="UP001201812">
    <property type="component" value="Unassembled WGS sequence"/>
</dbReference>